<dbReference type="AlphaFoldDB" id="A0A1X0QDQ5"/>
<name>A0A1X0QDQ5_9MICR</name>
<sequence length="82" mass="9759">MKTKDSKSFSICLISLKKFINKTNKKLIKKLIKKSIKILLKNYHCVLNNNIQIQNQFSSYNSILFHNQKIKTHLFHIQNLKK</sequence>
<gene>
    <name evidence="1" type="ORF">HERIO_371</name>
</gene>
<dbReference type="VEuPathDB" id="MicrosporidiaDB:HERIO_371"/>
<reference evidence="1 2" key="1">
    <citation type="journal article" date="2017" name="Environ. Microbiol.">
        <title>Decay of the glycolytic pathway and adaptation to intranuclear parasitism within Enterocytozoonidae microsporidia.</title>
        <authorList>
            <person name="Wiredu Boakye D."/>
            <person name="Jaroenlak P."/>
            <person name="Prachumwat A."/>
            <person name="Williams T.A."/>
            <person name="Bateman K.S."/>
            <person name="Itsathitphaisarn O."/>
            <person name="Sritunyalucksana K."/>
            <person name="Paszkiewicz K.H."/>
            <person name="Moore K.A."/>
            <person name="Stentiford G.D."/>
            <person name="Williams B.A."/>
        </authorList>
    </citation>
    <scope>NUCLEOTIDE SEQUENCE [LARGE SCALE GENOMIC DNA]</scope>
    <source>
        <strain evidence="1 2">GB1</strain>
    </source>
</reference>
<protein>
    <submittedName>
        <fullName evidence="1">Uncharacterized protein</fullName>
    </submittedName>
</protein>
<proteinExistence type="predicted"/>
<organism evidence="1 2">
    <name type="scientific">Hepatospora eriocheir</name>
    <dbReference type="NCBI Taxonomy" id="1081669"/>
    <lineage>
        <taxon>Eukaryota</taxon>
        <taxon>Fungi</taxon>
        <taxon>Fungi incertae sedis</taxon>
        <taxon>Microsporidia</taxon>
        <taxon>Hepatosporidae</taxon>
        <taxon>Hepatospora</taxon>
    </lineage>
</organism>
<comment type="caution">
    <text evidence="1">The sequence shown here is derived from an EMBL/GenBank/DDBJ whole genome shotgun (WGS) entry which is preliminary data.</text>
</comment>
<evidence type="ECO:0000313" key="2">
    <source>
        <dbReference type="Proteomes" id="UP000192356"/>
    </source>
</evidence>
<accession>A0A1X0QDQ5</accession>
<keyword evidence="2" id="KW-1185">Reference proteome</keyword>
<dbReference type="Proteomes" id="UP000192356">
    <property type="component" value="Unassembled WGS sequence"/>
</dbReference>
<evidence type="ECO:0000313" key="1">
    <source>
        <dbReference type="EMBL" id="ORD97785.1"/>
    </source>
</evidence>
<dbReference type="EMBL" id="LVKB01000010">
    <property type="protein sequence ID" value="ORD97785.1"/>
    <property type="molecule type" value="Genomic_DNA"/>
</dbReference>